<keyword evidence="5" id="KW-0732">Signal</keyword>
<dbReference type="SMART" id="SM00216">
    <property type="entry name" value="VWD"/>
    <property type="match status" value="1"/>
</dbReference>
<dbReference type="InterPro" id="IPR050780">
    <property type="entry name" value="Mucin_vWF_Thrombospondin_sf"/>
</dbReference>
<feature type="domain" description="Kringle" evidence="6">
    <location>
        <begin position="50"/>
        <end position="129"/>
    </location>
</feature>
<dbReference type="Proteomes" id="UP000694865">
    <property type="component" value="Unplaced"/>
</dbReference>
<evidence type="ECO:0000313" key="9">
    <source>
        <dbReference type="RefSeq" id="XP_006812578.1"/>
    </source>
</evidence>
<dbReference type="PROSITE" id="PS51233">
    <property type="entry name" value="VWFD"/>
    <property type="match status" value="1"/>
</dbReference>
<dbReference type="Pfam" id="PF00051">
    <property type="entry name" value="Kringle"/>
    <property type="match status" value="1"/>
</dbReference>
<keyword evidence="2 4" id="KW-1015">Disulfide bond</keyword>
<dbReference type="PROSITE" id="PS50070">
    <property type="entry name" value="KRINGLE_2"/>
    <property type="match status" value="1"/>
</dbReference>
<feature type="disulfide bond" evidence="4">
    <location>
        <begin position="101"/>
        <end position="124"/>
    </location>
</feature>
<evidence type="ECO:0000256" key="3">
    <source>
        <dbReference type="ARBA" id="ARBA00023180"/>
    </source>
</evidence>
<dbReference type="PANTHER" id="PTHR11339">
    <property type="entry name" value="EXTRACELLULAR MATRIX GLYCOPROTEIN RELATED"/>
    <property type="match status" value="1"/>
</dbReference>
<protein>
    <submittedName>
        <fullName evidence="9">IgGFc-binding protein-like</fullName>
    </submittedName>
</protein>
<evidence type="ECO:0000313" key="8">
    <source>
        <dbReference type="Proteomes" id="UP000694865"/>
    </source>
</evidence>
<dbReference type="SMART" id="SM00130">
    <property type="entry name" value="KR"/>
    <property type="match status" value="1"/>
</dbReference>
<dbReference type="InterPro" id="IPR013806">
    <property type="entry name" value="Kringle-like"/>
</dbReference>
<evidence type="ECO:0000259" key="7">
    <source>
        <dbReference type="PROSITE" id="PS51233"/>
    </source>
</evidence>
<gene>
    <name evidence="9" type="primary">LOC102809736</name>
</gene>
<dbReference type="InterPro" id="IPR018056">
    <property type="entry name" value="Kringle_CS"/>
</dbReference>
<evidence type="ECO:0000256" key="2">
    <source>
        <dbReference type="ARBA" id="ARBA00023157"/>
    </source>
</evidence>
<proteinExistence type="predicted"/>
<evidence type="ECO:0000256" key="4">
    <source>
        <dbReference type="PROSITE-ProRule" id="PRU00121"/>
    </source>
</evidence>
<dbReference type="PRINTS" id="PR00018">
    <property type="entry name" value="KRINGLE"/>
</dbReference>
<organism evidence="8 9">
    <name type="scientific">Saccoglossus kowalevskii</name>
    <name type="common">Acorn worm</name>
    <dbReference type="NCBI Taxonomy" id="10224"/>
    <lineage>
        <taxon>Eukaryota</taxon>
        <taxon>Metazoa</taxon>
        <taxon>Hemichordata</taxon>
        <taxon>Enteropneusta</taxon>
        <taxon>Harrimaniidae</taxon>
        <taxon>Saccoglossus</taxon>
    </lineage>
</organism>
<evidence type="ECO:0000256" key="1">
    <source>
        <dbReference type="ARBA" id="ARBA00022572"/>
    </source>
</evidence>
<dbReference type="Pfam" id="PF00094">
    <property type="entry name" value="VWD"/>
    <property type="match status" value="1"/>
</dbReference>
<dbReference type="InterPro" id="IPR038178">
    <property type="entry name" value="Kringle_sf"/>
</dbReference>
<dbReference type="InterPro" id="IPR000001">
    <property type="entry name" value="Kringle"/>
</dbReference>
<reference evidence="9" key="1">
    <citation type="submission" date="2025-08" db="UniProtKB">
        <authorList>
            <consortium name="RefSeq"/>
        </authorList>
    </citation>
    <scope>IDENTIFICATION</scope>
    <source>
        <tissue evidence="9">Testes</tissue>
    </source>
</reference>
<dbReference type="GeneID" id="102809736"/>
<dbReference type="SUPFAM" id="SSF57440">
    <property type="entry name" value="Kringle-like"/>
    <property type="match status" value="1"/>
</dbReference>
<feature type="signal peptide" evidence="5">
    <location>
        <begin position="1"/>
        <end position="21"/>
    </location>
</feature>
<name>A0ABM0LXT7_SACKO</name>
<sequence>MNAASICTIVVILLSVYHVTCKNTWKAAVKKLAPLQPGAVKHAKQRRTVDCYNGPTGTDYRGTFGIANGKPCLVWSSNVNFLINPTTYPNKGLEGEDNAYCRNPDNDFKPWCYTSNITGAFAYCDFVDCDSIPPTTQPPTPPPGGYGDPHMTTFDALKYDFQGFCNYVLVKDCHSTEPRFKISADFRGRNKPNKPPTRMVAITITAKGLPTIRFLENNSFLINGKLYNGTEAVTGHKFGSVVPDGGTLLLNIPRLKLAATWNGKPHKITINLGDSDMHGKVCGLLGNSDGNPDNDFIKPDGTMASDAKEFGDSWAVPGSCV</sequence>
<feature type="domain" description="VWFD" evidence="7">
    <location>
        <begin position="141"/>
        <end position="321"/>
    </location>
</feature>
<keyword evidence="1 4" id="KW-0420">Kringle</keyword>
<keyword evidence="8" id="KW-1185">Reference proteome</keyword>
<dbReference type="CDD" id="cd00108">
    <property type="entry name" value="KR"/>
    <property type="match status" value="1"/>
</dbReference>
<feature type="chain" id="PRO_5046219603" evidence="5">
    <location>
        <begin position="22"/>
        <end position="321"/>
    </location>
</feature>
<evidence type="ECO:0000256" key="5">
    <source>
        <dbReference type="SAM" id="SignalP"/>
    </source>
</evidence>
<dbReference type="PROSITE" id="PS00021">
    <property type="entry name" value="KRINGLE_1"/>
    <property type="match status" value="1"/>
</dbReference>
<comment type="caution">
    <text evidence="4">Lacks conserved residue(s) required for the propagation of feature annotation.</text>
</comment>
<evidence type="ECO:0000259" key="6">
    <source>
        <dbReference type="PROSITE" id="PS50070"/>
    </source>
</evidence>
<dbReference type="InterPro" id="IPR001846">
    <property type="entry name" value="VWF_type-D"/>
</dbReference>
<dbReference type="Gene3D" id="2.40.20.10">
    <property type="entry name" value="Plasminogen Kringle 4"/>
    <property type="match status" value="1"/>
</dbReference>
<dbReference type="RefSeq" id="XP_006812578.1">
    <property type="nucleotide sequence ID" value="XM_006812515.1"/>
</dbReference>
<accession>A0ABM0LXT7</accession>
<keyword evidence="3" id="KW-0325">Glycoprotein</keyword>